<name>A0A0N9Y7T1_MYCFO</name>
<evidence type="ECO:0000256" key="1">
    <source>
        <dbReference type="SAM" id="MobiDB-lite"/>
    </source>
</evidence>
<evidence type="ECO:0000313" key="3">
    <source>
        <dbReference type="Proteomes" id="UP000057134"/>
    </source>
</evidence>
<sequence>MQLGIRHRAGRTGNLGRLIAPAFTRPGRTVPAVTDGLQRQAGTARLAGKHPLHFRPARRPVVPTHPTSVSNMRSIFGRGGPSAATGPDTS</sequence>
<dbReference type="EMBL" id="CP011269">
    <property type="protein sequence ID" value="ALI25500.1"/>
    <property type="molecule type" value="Genomic_DNA"/>
</dbReference>
<organism evidence="2 3">
    <name type="scientific">Mycolicibacterium fortuitum</name>
    <name type="common">Mycobacterium fortuitum</name>
    <dbReference type="NCBI Taxonomy" id="1766"/>
    <lineage>
        <taxon>Bacteria</taxon>
        <taxon>Bacillati</taxon>
        <taxon>Actinomycetota</taxon>
        <taxon>Actinomycetes</taxon>
        <taxon>Mycobacteriales</taxon>
        <taxon>Mycobacteriaceae</taxon>
        <taxon>Mycolicibacterium</taxon>
    </lineage>
</organism>
<accession>A0A0N9Y7T1</accession>
<feature type="region of interest" description="Disordered" evidence="1">
    <location>
        <begin position="56"/>
        <end position="90"/>
    </location>
</feature>
<keyword evidence="3" id="KW-1185">Reference proteome</keyword>
<proteinExistence type="predicted"/>
<evidence type="ECO:0000313" key="2">
    <source>
        <dbReference type="EMBL" id="ALI25500.1"/>
    </source>
</evidence>
<dbReference type="KEGG" id="mft:XA26_16530"/>
<reference evidence="2 3" key="1">
    <citation type="journal article" date="2015" name="MBio">
        <title>Enzymatic Degradation of Phenazines Can Generate Energy and Protect Sensitive Organisms from Toxicity.</title>
        <authorList>
            <person name="Costa K.C."/>
            <person name="Bergkessel M."/>
            <person name="Saunders S."/>
            <person name="Korlach J."/>
            <person name="Newman D.K."/>
        </authorList>
    </citation>
    <scope>NUCLEOTIDE SEQUENCE [LARGE SCALE GENOMIC DNA]</scope>
    <source>
        <strain evidence="2 3">CT6</strain>
    </source>
</reference>
<dbReference type="STRING" id="1766.XA26_16530"/>
<dbReference type="Proteomes" id="UP000057134">
    <property type="component" value="Chromosome"/>
</dbReference>
<gene>
    <name evidence="2" type="ORF">XA26_16530</name>
</gene>
<dbReference type="AlphaFoldDB" id="A0A0N9Y7T1"/>
<protein>
    <submittedName>
        <fullName evidence="2">Uncharacterized protein</fullName>
    </submittedName>
</protein>